<organism evidence="1 2">
    <name type="scientific">Dyadobacter sandarakinus</name>
    <dbReference type="NCBI Taxonomy" id="2747268"/>
    <lineage>
        <taxon>Bacteria</taxon>
        <taxon>Pseudomonadati</taxon>
        <taxon>Bacteroidota</taxon>
        <taxon>Cytophagia</taxon>
        <taxon>Cytophagales</taxon>
        <taxon>Spirosomataceae</taxon>
        <taxon>Dyadobacter</taxon>
    </lineage>
</organism>
<reference evidence="1 2" key="1">
    <citation type="submission" date="2020-06" db="EMBL/GenBank/DDBJ databases">
        <title>Dyadobacter sandarakinus sp. nov., isolated from the soil of the Arctic Yellow River Station.</title>
        <authorList>
            <person name="Zhang Y."/>
            <person name="Peng F."/>
        </authorList>
    </citation>
    <scope>NUCLEOTIDE SEQUENCE [LARGE SCALE GENOMIC DNA]</scope>
    <source>
        <strain evidence="1 2">Q3-56</strain>
    </source>
</reference>
<accession>A0ABX7I5P5</accession>
<evidence type="ECO:0000313" key="2">
    <source>
        <dbReference type="Proteomes" id="UP000612680"/>
    </source>
</evidence>
<proteinExistence type="predicted"/>
<protein>
    <submittedName>
        <fullName evidence="1">Uncharacterized protein</fullName>
    </submittedName>
</protein>
<dbReference type="RefSeq" id="WP_204663404.1">
    <property type="nucleotide sequence ID" value="NZ_CP056775.1"/>
</dbReference>
<dbReference type="EMBL" id="CP056775">
    <property type="protein sequence ID" value="QRR01265.1"/>
    <property type="molecule type" value="Genomic_DNA"/>
</dbReference>
<keyword evidence="2" id="KW-1185">Reference proteome</keyword>
<dbReference type="Proteomes" id="UP000612680">
    <property type="component" value="Chromosome"/>
</dbReference>
<evidence type="ECO:0000313" key="1">
    <source>
        <dbReference type="EMBL" id="QRR01265.1"/>
    </source>
</evidence>
<gene>
    <name evidence="1" type="ORF">HWI92_10285</name>
</gene>
<sequence>MDHFRRADQWRPYQLEATLGLNPGLRFSFSYLWEQVRTGWPQWENEPFDARFQSDEIVLLKKSSKNGKYEVVERLPFLGVSGNEFALGAWF</sequence>
<name>A0ABX7I5P5_9BACT</name>